<dbReference type="Pfam" id="PF03186">
    <property type="entry name" value="CobD_Cbib"/>
    <property type="match status" value="1"/>
</dbReference>
<keyword evidence="8 9" id="KW-0472">Membrane</keyword>
<protein>
    <recommendedName>
        <fullName evidence="9">Cobalamin biosynthesis protein CobD</fullName>
    </recommendedName>
</protein>
<evidence type="ECO:0000256" key="3">
    <source>
        <dbReference type="ARBA" id="ARBA00006263"/>
    </source>
</evidence>
<keyword evidence="6 9" id="KW-0812">Transmembrane</keyword>
<keyword evidence="11" id="KW-1185">Reference proteome</keyword>
<keyword evidence="5 9" id="KW-0169">Cobalamin biosynthesis</keyword>
<gene>
    <name evidence="9" type="primary">cobD</name>
    <name evidence="10" type="ORF">CYJ76_07815</name>
</gene>
<comment type="function">
    <text evidence="9">Converts cobyric acid to cobinamide by the addition of aminopropanol on the F carboxylic group.</text>
</comment>
<comment type="pathway">
    <text evidence="2 9">Cofactor biosynthesis; adenosylcobalamin biosynthesis.</text>
</comment>
<comment type="similarity">
    <text evidence="3 9">Belongs to the CobD/CbiB family.</text>
</comment>
<comment type="caution">
    <text evidence="10">The sequence shown here is derived from an EMBL/GenBank/DDBJ whole genome shotgun (WGS) entry which is preliminary data.</text>
</comment>
<dbReference type="HAMAP" id="MF_00024">
    <property type="entry name" value="CobD_CbiB"/>
    <property type="match status" value="1"/>
</dbReference>
<name>A0A2I1PA11_9MICO</name>
<dbReference type="PANTHER" id="PTHR34308">
    <property type="entry name" value="COBALAMIN BIOSYNTHESIS PROTEIN CBIB"/>
    <property type="match status" value="1"/>
</dbReference>
<evidence type="ECO:0000256" key="4">
    <source>
        <dbReference type="ARBA" id="ARBA00022475"/>
    </source>
</evidence>
<reference evidence="10 11" key="1">
    <citation type="submission" date="2017-12" db="EMBL/GenBank/DDBJ databases">
        <title>Phylogenetic diversity of female urinary microbiome.</title>
        <authorList>
            <person name="Thomas-White K."/>
            <person name="Wolfe A.J."/>
        </authorList>
    </citation>
    <scope>NUCLEOTIDE SEQUENCE [LARGE SCALE GENOMIC DNA]</scope>
    <source>
        <strain evidence="10 11">UMB1298</strain>
    </source>
</reference>
<dbReference type="OrthoDB" id="9811967at2"/>
<dbReference type="Proteomes" id="UP000234206">
    <property type="component" value="Unassembled WGS sequence"/>
</dbReference>
<dbReference type="InterPro" id="IPR004485">
    <property type="entry name" value="Cobalamin_biosynth_CobD/CbiB"/>
</dbReference>
<dbReference type="GO" id="GO:0009236">
    <property type="term" value="P:cobalamin biosynthetic process"/>
    <property type="evidence" value="ECO:0007669"/>
    <property type="project" value="UniProtKB-UniRule"/>
</dbReference>
<keyword evidence="4 9" id="KW-1003">Cell membrane</keyword>
<evidence type="ECO:0000313" key="11">
    <source>
        <dbReference type="Proteomes" id="UP000234206"/>
    </source>
</evidence>
<evidence type="ECO:0000256" key="6">
    <source>
        <dbReference type="ARBA" id="ARBA00022692"/>
    </source>
</evidence>
<comment type="subcellular location">
    <subcellularLocation>
        <location evidence="1 9">Cell membrane</location>
        <topology evidence="1 9">Multi-pass membrane protein</topology>
    </subcellularLocation>
</comment>
<dbReference type="GO" id="GO:0015420">
    <property type="term" value="F:ABC-type vitamin B12 transporter activity"/>
    <property type="evidence" value="ECO:0007669"/>
    <property type="project" value="UniProtKB-UniRule"/>
</dbReference>
<dbReference type="EMBL" id="PKIZ01000013">
    <property type="protein sequence ID" value="PKZ41454.1"/>
    <property type="molecule type" value="Genomic_DNA"/>
</dbReference>
<proteinExistence type="inferred from homology"/>
<evidence type="ECO:0000256" key="1">
    <source>
        <dbReference type="ARBA" id="ARBA00004651"/>
    </source>
</evidence>
<evidence type="ECO:0000313" key="10">
    <source>
        <dbReference type="EMBL" id="PKZ41454.1"/>
    </source>
</evidence>
<evidence type="ECO:0000256" key="7">
    <source>
        <dbReference type="ARBA" id="ARBA00022989"/>
    </source>
</evidence>
<keyword evidence="7 9" id="KW-1133">Transmembrane helix</keyword>
<evidence type="ECO:0000256" key="8">
    <source>
        <dbReference type="ARBA" id="ARBA00023136"/>
    </source>
</evidence>
<dbReference type="GO" id="GO:0005886">
    <property type="term" value="C:plasma membrane"/>
    <property type="evidence" value="ECO:0007669"/>
    <property type="project" value="UniProtKB-SubCell"/>
</dbReference>
<dbReference type="UniPathway" id="UPA00148"/>
<evidence type="ECO:0000256" key="2">
    <source>
        <dbReference type="ARBA" id="ARBA00004953"/>
    </source>
</evidence>
<sequence>MTRTPGIDPTATGVVAGYLLDRALGDPRRHHPVAWFGTWAGWLEQRLHAPTRTRGALHLVLATAPWVGGAALAARGGPLRRTAVTAVVTWAALGGRSLEREATAVADLLAAGDLPGARHRIRSLVGRDTAAAGPDDLARAVVESLAENQSDAVAATLVWGLLAGAPGVVLHRCCNTLDAMVGHRSPRYARFGTPAARTDDLLNLLPARASVAATAALAGPRAGRVLATVRRDAPAHPSPNAGPVEAALAALLGVRLGGSNTYAGVTEDRGTLGDGHPVGPADIPRAVTATRRIGQVVLVGSVGARLGLRAARAASAARPRRG</sequence>
<evidence type="ECO:0000256" key="5">
    <source>
        <dbReference type="ARBA" id="ARBA00022573"/>
    </source>
</evidence>
<evidence type="ECO:0000256" key="9">
    <source>
        <dbReference type="HAMAP-Rule" id="MF_00024"/>
    </source>
</evidence>
<dbReference type="RefSeq" id="WP_101849748.1">
    <property type="nucleotide sequence ID" value="NZ_JBHLVH010000019.1"/>
</dbReference>
<dbReference type="AlphaFoldDB" id="A0A2I1PA11"/>
<dbReference type="GO" id="GO:0048472">
    <property type="term" value="F:threonine-phosphate decarboxylase activity"/>
    <property type="evidence" value="ECO:0007669"/>
    <property type="project" value="InterPro"/>
</dbReference>
<organism evidence="10 11">
    <name type="scientific">Kytococcus schroeteri</name>
    <dbReference type="NCBI Taxonomy" id="138300"/>
    <lineage>
        <taxon>Bacteria</taxon>
        <taxon>Bacillati</taxon>
        <taxon>Actinomycetota</taxon>
        <taxon>Actinomycetes</taxon>
        <taxon>Micrococcales</taxon>
        <taxon>Kytococcaceae</taxon>
        <taxon>Kytococcus</taxon>
    </lineage>
</organism>
<dbReference type="PANTHER" id="PTHR34308:SF1">
    <property type="entry name" value="COBALAMIN BIOSYNTHESIS PROTEIN CBIB"/>
    <property type="match status" value="1"/>
</dbReference>
<accession>A0A2I1PA11</accession>